<keyword evidence="3 5" id="KW-1133">Transmembrane helix</keyword>
<feature type="transmembrane region" description="Helical" evidence="5">
    <location>
        <begin position="162"/>
        <end position="180"/>
    </location>
</feature>
<protein>
    <submittedName>
        <fullName evidence="6">Bile acid:sodium symporter family protein</fullName>
    </submittedName>
</protein>
<dbReference type="Gene3D" id="1.20.1530.20">
    <property type="match status" value="1"/>
</dbReference>
<feature type="transmembrane region" description="Helical" evidence="5">
    <location>
        <begin position="96"/>
        <end position="117"/>
    </location>
</feature>
<feature type="transmembrane region" description="Helical" evidence="5">
    <location>
        <begin position="124"/>
        <end position="142"/>
    </location>
</feature>
<evidence type="ECO:0000256" key="1">
    <source>
        <dbReference type="ARBA" id="ARBA00004141"/>
    </source>
</evidence>
<gene>
    <name evidence="6" type="ORF">ACFPOG_01775</name>
</gene>
<sequence>MLPQLNKKMEKIMPLITPVSVLTGVLLGSHLSGYAYLSPWIFAFMTFSGSISSSFKEFVQVVVQPLPLIITLLILHVLMPLLAMGLGHVVFSSDSFTISGLILAAAIPTGITSFVWVAIYRGHIALTLSIILVDTLLSPFIVPYTMSLLVGAKVHLDTFGMMKGMLIMVVVPSLIGMMLNQFTQGKIKEQWSGRLGPFSKIAMGIVVAINGSVIAPYLRDINSKLIGLAVFVLFLTALGYVLGWLIAKLMRWPDDVVVALTFNGGMRNISAGAVIAVAYFPAPVAIPVILCMLFQQSLASLFGYLLNKQYALTKVPGPTSLTARKISS</sequence>
<comment type="caution">
    <text evidence="6">The sequence shown here is derived from an EMBL/GenBank/DDBJ whole genome shotgun (WGS) entry which is preliminary data.</text>
</comment>
<dbReference type="RefSeq" id="WP_270880340.1">
    <property type="nucleotide sequence ID" value="NZ_JAQFVF010000033.1"/>
</dbReference>
<organism evidence="6 7">
    <name type="scientific">Paenibacillus aestuarii</name>
    <dbReference type="NCBI Taxonomy" id="516965"/>
    <lineage>
        <taxon>Bacteria</taxon>
        <taxon>Bacillati</taxon>
        <taxon>Bacillota</taxon>
        <taxon>Bacilli</taxon>
        <taxon>Bacillales</taxon>
        <taxon>Paenibacillaceae</taxon>
        <taxon>Paenibacillus</taxon>
    </lineage>
</organism>
<evidence type="ECO:0000313" key="6">
    <source>
        <dbReference type="EMBL" id="MFC5446979.1"/>
    </source>
</evidence>
<dbReference type="PANTHER" id="PTHR10361:SF28">
    <property type="entry name" value="P3 PROTEIN-RELATED"/>
    <property type="match status" value="1"/>
</dbReference>
<reference evidence="7" key="1">
    <citation type="journal article" date="2019" name="Int. J. Syst. Evol. Microbiol.">
        <title>The Global Catalogue of Microorganisms (GCM) 10K type strain sequencing project: providing services to taxonomists for standard genome sequencing and annotation.</title>
        <authorList>
            <consortium name="The Broad Institute Genomics Platform"/>
            <consortium name="The Broad Institute Genome Sequencing Center for Infectious Disease"/>
            <person name="Wu L."/>
            <person name="Ma J."/>
        </authorList>
    </citation>
    <scope>NUCLEOTIDE SEQUENCE [LARGE SCALE GENOMIC DNA]</scope>
    <source>
        <strain evidence="7">KACC 11904</strain>
    </source>
</reference>
<dbReference type="EMBL" id="JBHSMJ010000004">
    <property type="protein sequence ID" value="MFC5446979.1"/>
    <property type="molecule type" value="Genomic_DNA"/>
</dbReference>
<keyword evidence="2 5" id="KW-0812">Transmembrane</keyword>
<dbReference type="InterPro" id="IPR038770">
    <property type="entry name" value="Na+/solute_symporter_sf"/>
</dbReference>
<feature type="transmembrane region" description="Helical" evidence="5">
    <location>
        <begin position="201"/>
        <end position="219"/>
    </location>
</feature>
<keyword evidence="4 5" id="KW-0472">Membrane</keyword>
<dbReference type="InterPro" id="IPR004710">
    <property type="entry name" value="Bilac:Na_transpt"/>
</dbReference>
<comment type="subcellular location">
    <subcellularLocation>
        <location evidence="1">Membrane</location>
        <topology evidence="1">Multi-pass membrane protein</topology>
    </subcellularLocation>
</comment>
<dbReference type="PANTHER" id="PTHR10361">
    <property type="entry name" value="SODIUM-BILE ACID COTRANSPORTER"/>
    <property type="match status" value="1"/>
</dbReference>
<dbReference type="Pfam" id="PF01758">
    <property type="entry name" value="SBF"/>
    <property type="match status" value="1"/>
</dbReference>
<feature type="transmembrane region" description="Helical" evidence="5">
    <location>
        <begin position="67"/>
        <end position="90"/>
    </location>
</feature>
<evidence type="ECO:0000256" key="3">
    <source>
        <dbReference type="ARBA" id="ARBA00022989"/>
    </source>
</evidence>
<evidence type="ECO:0000313" key="7">
    <source>
        <dbReference type="Proteomes" id="UP001596044"/>
    </source>
</evidence>
<name>A0ABW0K1E7_9BACL</name>
<proteinExistence type="predicted"/>
<dbReference type="InterPro" id="IPR002657">
    <property type="entry name" value="BilAc:Na_symport/Acr3"/>
</dbReference>
<accession>A0ABW0K1E7</accession>
<dbReference type="Proteomes" id="UP001596044">
    <property type="component" value="Unassembled WGS sequence"/>
</dbReference>
<evidence type="ECO:0000256" key="5">
    <source>
        <dbReference type="SAM" id="Phobius"/>
    </source>
</evidence>
<keyword evidence="7" id="KW-1185">Reference proteome</keyword>
<evidence type="ECO:0000256" key="2">
    <source>
        <dbReference type="ARBA" id="ARBA00022692"/>
    </source>
</evidence>
<feature type="transmembrane region" description="Helical" evidence="5">
    <location>
        <begin position="225"/>
        <end position="245"/>
    </location>
</feature>
<evidence type="ECO:0000256" key="4">
    <source>
        <dbReference type="ARBA" id="ARBA00023136"/>
    </source>
</evidence>